<dbReference type="GeneID" id="54469560"/>
<accession>A0A6A6Y032</accession>
<dbReference type="Proteomes" id="UP000504636">
    <property type="component" value="Unplaced"/>
</dbReference>
<evidence type="ECO:0008006" key="4">
    <source>
        <dbReference type="Google" id="ProtNLM"/>
    </source>
</evidence>
<dbReference type="RefSeq" id="XP_033568974.1">
    <property type="nucleotide sequence ID" value="XM_033728667.1"/>
</dbReference>
<reference evidence="1 3" key="1">
    <citation type="journal article" date="2020" name="Stud. Mycol.">
        <title>101 Dothideomycetes genomes: a test case for predicting lifestyles and emergence of pathogens.</title>
        <authorList>
            <person name="Haridas S."/>
            <person name="Albert R."/>
            <person name="Binder M."/>
            <person name="Bloem J."/>
            <person name="Labutti K."/>
            <person name="Salamov A."/>
            <person name="Andreopoulos B."/>
            <person name="Baker S."/>
            <person name="Barry K."/>
            <person name="Bills G."/>
            <person name="Bluhm B."/>
            <person name="Cannon C."/>
            <person name="Castanera R."/>
            <person name="Culley D."/>
            <person name="Daum C."/>
            <person name="Ezra D."/>
            <person name="Gonzalez J."/>
            <person name="Henrissat B."/>
            <person name="Kuo A."/>
            <person name="Liang C."/>
            <person name="Lipzen A."/>
            <person name="Lutzoni F."/>
            <person name="Magnuson J."/>
            <person name="Mondo S."/>
            <person name="Nolan M."/>
            <person name="Ohm R."/>
            <person name="Pangilinan J."/>
            <person name="Park H.-J."/>
            <person name="Ramirez L."/>
            <person name="Alfaro M."/>
            <person name="Sun H."/>
            <person name="Tritt A."/>
            <person name="Yoshinaga Y."/>
            <person name="Zwiers L.-H."/>
            <person name="Turgeon B."/>
            <person name="Goodwin S."/>
            <person name="Spatafora J."/>
            <person name="Crous P."/>
            <person name="Grigoriev I."/>
        </authorList>
    </citation>
    <scope>NUCLEOTIDE SEQUENCE</scope>
    <source>
        <strain evidence="1 3">CBS 304.34</strain>
    </source>
</reference>
<proteinExistence type="predicted"/>
<dbReference type="EMBL" id="MU003726">
    <property type="protein sequence ID" value="KAF2802010.1"/>
    <property type="molecule type" value="Genomic_DNA"/>
</dbReference>
<evidence type="ECO:0000313" key="3">
    <source>
        <dbReference type="RefSeq" id="XP_033568974.1"/>
    </source>
</evidence>
<keyword evidence="2" id="KW-1185">Reference proteome</keyword>
<evidence type="ECO:0000313" key="2">
    <source>
        <dbReference type="Proteomes" id="UP000504636"/>
    </source>
</evidence>
<dbReference type="AlphaFoldDB" id="A0A6A6Y032"/>
<sequence length="150" mass="17358">MPNVDVVKPSGLEELNDDVLGLILAEIYREDRPSIRLISRVSKRLYRVSLPWQYRNVCVTLKSPQSITSMRRHLASESELPSFIRELRIEGHHEDNRLQEFVLKLISRISRLENFSWDEYAGDTPTAILESVIAKWPNIRLTIDSELGSI</sequence>
<dbReference type="OrthoDB" id="3917367at2759"/>
<name>A0A6A6Y032_9PEZI</name>
<gene>
    <name evidence="1 3" type="ORF">BDZ99DRAFT_577225</name>
</gene>
<reference evidence="3" key="3">
    <citation type="submission" date="2025-04" db="UniProtKB">
        <authorList>
            <consortium name="RefSeq"/>
        </authorList>
    </citation>
    <scope>IDENTIFICATION</scope>
    <source>
        <strain evidence="3">CBS 304.34</strain>
    </source>
</reference>
<organism evidence="1">
    <name type="scientific">Mytilinidion resinicola</name>
    <dbReference type="NCBI Taxonomy" id="574789"/>
    <lineage>
        <taxon>Eukaryota</taxon>
        <taxon>Fungi</taxon>
        <taxon>Dikarya</taxon>
        <taxon>Ascomycota</taxon>
        <taxon>Pezizomycotina</taxon>
        <taxon>Dothideomycetes</taxon>
        <taxon>Pleosporomycetidae</taxon>
        <taxon>Mytilinidiales</taxon>
        <taxon>Mytilinidiaceae</taxon>
        <taxon>Mytilinidion</taxon>
    </lineage>
</organism>
<evidence type="ECO:0000313" key="1">
    <source>
        <dbReference type="EMBL" id="KAF2802010.1"/>
    </source>
</evidence>
<protein>
    <recommendedName>
        <fullName evidence="4">F-box domain-containing protein</fullName>
    </recommendedName>
</protein>
<reference evidence="3" key="2">
    <citation type="submission" date="2020-04" db="EMBL/GenBank/DDBJ databases">
        <authorList>
            <consortium name="NCBI Genome Project"/>
        </authorList>
    </citation>
    <scope>NUCLEOTIDE SEQUENCE</scope>
    <source>
        <strain evidence="3">CBS 304.34</strain>
    </source>
</reference>